<dbReference type="AlphaFoldDB" id="A0A1D2VMR4"/>
<dbReference type="Proteomes" id="UP000095038">
    <property type="component" value="Unassembled WGS sequence"/>
</dbReference>
<keyword evidence="1" id="KW-1133">Transmembrane helix</keyword>
<evidence type="ECO:0000313" key="2">
    <source>
        <dbReference type="EMBL" id="ODV62902.1"/>
    </source>
</evidence>
<dbReference type="Pfam" id="PF06522">
    <property type="entry name" value="B12D"/>
    <property type="match status" value="1"/>
</dbReference>
<evidence type="ECO:0000313" key="3">
    <source>
        <dbReference type="Proteomes" id="UP000095038"/>
    </source>
</evidence>
<dbReference type="GeneID" id="30963148"/>
<feature type="transmembrane region" description="Helical" evidence="1">
    <location>
        <begin position="15"/>
        <end position="38"/>
    </location>
</feature>
<dbReference type="InterPro" id="IPR010530">
    <property type="entry name" value="B12D"/>
</dbReference>
<feature type="non-terminal residue" evidence="2">
    <location>
        <position position="1"/>
    </location>
</feature>
<dbReference type="GO" id="GO:0005743">
    <property type="term" value="C:mitochondrial inner membrane"/>
    <property type="evidence" value="ECO:0007669"/>
    <property type="project" value="EnsemblFungi"/>
</dbReference>
<dbReference type="RefSeq" id="XP_020049209.1">
    <property type="nucleotide sequence ID" value="XM_020189512.1"/>
</dbReference>
<proteinExistence type="predicted"/>
<evidence type="ECO:0000256" key="1">
    <source>
        <dbReference type="SAM" id="Phobius"/>
    </source>
</evidence>
<dbReference type="InParanoid" id="A0A1D2VMR4"/>
<organism evidence="2 3">
    <name type="scientific">Ascoidea rubescens DSM 1968</name>
    <dbReference type="NCBI Taxonomy" id="1344418"/>
    <lineage>
        <taxon>Eukaryota</taxon>
        <taxon>Fungi</taxon>
        <taxon>Dikarya</taxon>
        <taxon>Ascomycota</taxon>
        <taxon>Saccharomycotina</taxon>
        <taxon>Saccharomycetes</taxon>
        <taxon>Ascoideaceae</taxon>
        <taxon>Ascoidea</taxon>
    </lineage>
</organism>
<accession>A0A1D2VMR4</accession>
<name>A0A1D2VMR4_9ASCO</name>
<dbReference type="GO" id="GO:0031333">
    <property type="term" value="P:negative regulation of protein-containing complex assembly"/>
    <property type="evidence" value="ECO:0007669"/>
    <property type="project" value="EnsemblFungi"/>
</dbReference>
<keyword evidence="1" id="KW-0812">Transmembrane</keyword>
<feature type="non-terminal residue" evidence="2">
    <location>
        <position position="70"/>
    </location>
</feature>
<keyword evidence="1" id="KW-0472">Membrane</keyword>
<keyword evidence="3" id="KW-1185">Reference proteome</keyword>
<dbReference type="FunCoup" id="A0A1D2VMR4">
    <property type="interactions" value="92"/>
</dbReference>
<sequence>PSTNLLSSLQKKSGFVYPVELTPLLVAVGVAICSGVYFSTKKLRTDKTLRLGRTDPDLSILNEVLEKEEN</sequence>
<protein>
    <submittedName>
        <fullName evidence="2">Uncharacterized protein</fullName>
    </submittedName>
</protein>
<gene>
    <name evidence="2" type="ORF">ASCRUDRAFT_17966</name>
</gene>
<dbReference type="OrthoDB" id="202195at2759"/>
<reference evidence="3" key="1">
    <citation type="submission" date="2016-05" db="EMBL/GenBank/DDBJ databases">
        <title>Comparative genomics of biotechnologically important yeasts.</title>
        <authorList>
            <consortium name="DOE Joint Genome Institute"/>
            <person name="Riley R."/>
            <person name="Haridas S."/>
            <person name="Wolfe K.H."/>
            <person name="Lopes M.R."/>
            <person name="Hittinger C.T."/>
            <person name="Goker M."/>
            <person name="Salamov A."/>
            <person name="Wisecaver J."/>
            <person name="Long T.M."/>
            <person name="Aerts A.L."/>
            <person name="Barry K."/>
            <person name="Choi C."/>
            <person name="Clum A."/>
            <person name="Coughlan A.Y."/>
            <person name="Deshpande S."/>
            <person name="Douglass A.P."/>
            <person name="Hanson S.J."/>
            <person name="Klenk H.-P."/>
            <person name="Labutti K."/>
            <person name="Lapidus A."/>
            <person name="Lindquist E."/>
            <person name="Lipzen A."/>
            <person name="Meier-Kolthoff J.P."/>
            <person name="Ohm R.A."/>
            <person name="Otillar R.P."/>
            <person name="Pangilinan J."/>
            <person name="Peng Y."/>
            <person name="Rokas A."/>
            <person name="Rosa C.A."/>
            <person name="Scheuner C."/>
            <person name="Sibirny A.A."/>
            <person name="Slot J.C."/>
            <person name="Stielow J.B."/>
            <person name="Sun H."/>
            <person name="Kurtzman C.P."/>
            <person name="Blackwell M."/>
            <person name="Grigoriev I.V."/>
            <person name="Jeffries T.W."/>
        </authorList>
    </citation>
    <scope>NUCLEOTIDE SEQUENCE [LARGE SCALE GENOMIC DNA]</scope>
    <source>
        <strain evidence="3">DSM 1968</strain>
    </source>
</reference>
<dbReference type="EMBL" id="KV454476">
    <property type="protein sequence ID" value="ODV62902.1"/>
    <property type="molecule type" value="Genomic_DNA"/>
</dbReference>